<evidence type="ECO:0000313" key="2">
    <source>
        <dbReference type="EMBL" id="KAL1587723.1"/>
    </source>
</evidence>
<comment type="caution">
    <text evidence="2">The sequence shown here is derived from an EMBL/GenBank/DDBJ whole genome shotgun (WGS) entry which is preliminary data.</text>
</comment>
<organism evidence="2 3">
    <name type="scientific">Cladosporium halotolerans</name>
    <dbReference type="NCBI Taxonomy" id="1052096"/>
    <lineage>
        <taxon>Eukaryota</taxon>
        <taxon>Fungi</taxon>
        <taxon>Dikarya</taxon>
        <taxon>Ascomycota</taxon>
        <taxon>Pezizomycotina</taxon>
        <taxon>Dothideomycetes</taxon>
        <taxon>Dothideomycetidae</taxon>
        <taxon>Cladosporiales</taxon>
        <taxon>Cladosporiaceae</taxon>
        <taxon>Cladosporium</taxon>
    </lineage>
</organism>
<keyword evidence="3" id="KW-1185">Reference proteome</keyword>
<gene>
    <name evidence="2" type="ORF">WHR41_03548</name>
</gene>
<dbReference type="InterPro" id="IPR021514">
    <property type="entry name" value="DUF3176"/>
</dbReference>
<dbReference type="Pfam" id="PF11374">
    <property type="entry name" value="DUF3176"/>
    <property type="match status" value="1"/>
</dbReference>
<protein>
    <submittedName>
        <fullName evidence="2">Uncharacterized protein</fullName>
    </submittedName>
</protein>
<dbReference type="Proteomes" id="UP000803884">
    <property type="component" value="Unassembled WGS sequence"/>
</dbReference>
<dbReference type="EMBL" id="JAAQHG020000009">
    <property type="protein sequence ID" value="KAL1587723.1"/>
    <property type="molecule type" value="Genomic_DNA"/>
</dbReference>
<name>A0AB34KRL7_9PEZI</name>
<dbReference type="PANTHER" id="PTHR35394:SF5">
    <property type="entry name" value="DUF3176 DOMAIN-CONTAINING PROTEIN"/>
    <property type="match status" value="1"/>
</dbReference>
<sequence>MLSAYKDKPISAWTFYFSISSIVSTLTTVIRVALLLPVSTCLSQAKWMNFRKTSTLNSMDVYDEASRGSFGAVKLLAEAKSHSILPAVASIVTVLALAIGPITQQVVQIREVDIPSPDASATFPHARSYDSGAIGNAGSVGNLGAFSFQGTKNHSARQNPVLRRHR</sequence>
<keyword evidence="1" id="KW-0812">Transmembrane</keyword>
<keyword evidence="1" id="KW-0472">Membrane</keyword>
<proteinExistence type="predicted"/>
<evidence type="ECO:0000256" key="1">
    <source>
        <dbReference type="SAM" id="Phobius"/>
    </source>
</evidence>
<accession>A0AB34KRL7</accession>
<feature type="transmembrane region" description="Helical" evidence="1">
    <location>
        <begin position="84"/>
        <end position="102"/>
    </location>
</feature>
<reference evidence="2 3" key="1">
    <citation type="journal article" date="2020" name="Microbiol. Resour. Announc.">
        <title>Draft Genome Sequence of a Cladosporium Species Isolated from the Mesophotic Ascidian Didemnum maculosum.</title>
        <authorList>
            <person name="Gioti A."/>
            <person name="Siaperas R."/>
            <person name="Nikolaivits E."/>
            <person name="Le Goff G."/>
            <person name="Ouazzani J."/>
            <person name="Kotoulas G."/>
            <person name="Topakas E."/>
        </authorList>
    </citation>
    <scope>NUCLEOTIDE SEQUENCE [LARGE SCALE GENOMIC DNA]</scope>
    <source>
        <strain evidence="2 3">TM138-S3</strain>
    </source>
</reference>
<dbReference type="GeneID" id="96004992"/>
<dbReference type="RefSeq" id="XP_069230828.1">
    <property type="nucleotide sequence ID" value="XM_069372154.1"/>
</dbReference>
<feature type="transmembrane region" description="Helical" evidence="1">
    <location>
        <begin position="15"/>
        <end position="42"/>
    </location>
</feature>
<evidence type="ECO:0000313" key="3">
    <source>
        <dbReference type="Proteomes" id="UP000803884"/>
    </source>
</evidence>
<dbReference type="AlphaFoldDB" id="A0AB34KRL7"/>
<dbReference type="PANTHER" id="PTHR35394">
    <property type="entry name" value="DUF3176 DOMAIN-CONTAINING PROTEIN"/>
    <property type="match status" value="1"/>
</dbReference>
<keyword evidence="1" id="KW-1133">Transmembrane helix</keyword>